<feature type="transmembrane region" description="Helical" evidence="9">
    <location>
        <begin position="128"/>
        <end position="146"/>
    </location>
</feature>
<keyword evidence="4" id="KW-1003">Cell membrane</keyword>
<keyword evidence="11" id="KW-1185">Reference proteome</keyword>
<dbReference type="EMBL" id="FQVI01000002">
    <property type="protein sequence ID" value="SHE52843.1"/>
    <property type="molecule type" value="Genomic_DNA"/>
</dbReference>
<dbReference type="AlphaFoldDB" id="A0A1M4U8G2"/>
<dbReference type="OrthoDB" id="9810181at2"/>
<organism evidence="10 11">
    <name type="scientific">Lactonifactor longoviformis DSM 17459</name>
    <dbReference type="NCBI Taxonomy" id="1122155"/>
    <lineage>
        <taxon>Bacteria</taxon>
        <taxon>Bacillati</taxon>
        <taxon>Bacillota</taxon>
        <taxon>Clostridia</taxon>
        <taxon>Eubacteriales</taxon>
        <taxon>Clostridiaceae</taxon>
        <taxon>Lactonifactor</taxon>
    </lineage>
</organism>
<feature type="transmembrane region" description="Helical" evidence="9">
    <location>
        <begin position="74"/>
        <end position="92"/>
    </location>
</feature>
<proteinExistence type="inferred from homology"/>
<dbReference type="Gene3D" id="1.20.1730.10">
    <property type="entry name" value="Sodium/glucose cotransporter"/>
    <property type="match status" value="1"/>
</dbReference>
<dbReference type="PROSITE" id="PS50283">
    <property type="entry name" value="NA_SOLUT_SYMP_3"/>
    <property type="match status" value="1"/>
</dbReference>
<dbReference type="GO" id="GO:0046942">
    <property type="term" value="P:carboxylic acid transport"/>
    <property type="evidence" value="ECO:0007669"/>
    <property type="project" value="UniProtKB-ARBA"/>
</dbReference>
<feature type="transmembrane region" description="Helical" evidence="9">
    <location>
        <begin position="224"/>
        <end position="243"/>
    </location>
</feature>
<dbReference type="PANTHER" id="PTHR48086">
    <property type="entry name" value="SODIUM/PROLINE SYMPORTER-RELATED"/>
    <property type="match status" value="1"/>
</dbReference>
<sequence>MTYLDIGIIVAYLVGMLLIGIYASKKQKGIDDYYVAGRNVGAFSLMCLWMSAWIGGASVMGTSSRAYEMGITAIWYVGIIAVGIIVFAFVMVKPIKRLGDKLNNLTFPDFIENRYDSKTRAATTVTTILAYIAYTGSQFVAGASILNVLTGWSLPICFVVTTFVIVLYTSIGGFLAVTYTDLAQMILLFGGIVLLGVPLAMHHVSTNELSFSTLPASYFDLGTWGWPTIIALGISTIFSFFTSMDSYTKCFAAKDEKAARRGTLMAAACVIIIALSSTYLGLTAKLVLPDLASSSNSLAALVVEIFPAGVRGLVLVGILAAIMSTGDVCVLTASANITRDIYQRYINPKVEEKKLLVMGIASSFFIGIISAVFAWFNQDIIDALFIAFTINSAGLFLPTVCGLFWKRSSSKGAFLSVLSSLIIVVIWYIGGMVSSSPIFQIEALWPAFGISAVIYLTVCLTGKQSPEEIQKAEAFIAAKNG</sequence>
<evidence type="ECO:0000256" key="5">
    <source>
        <dbReference type="ARBA" id="ARBA00022692"/>
    </source>
</evidence>
<evidence type="ECO:0000256" key="1">
    <source>
        <dbReference type="ARBA" id="ARBA00004141"/>
    </source>
</evidence>
<protein>
    <submittedName>
        <fullName evidence="10">Solute:Na+ symporter, SSS family</fullName>
    </submittedName>
</protein>
<keyword evidence="3" id="KW-0813">Transport</keyword>
<dbReference type="InterPro" id="IPR038377">
    <property type="entry name" value="Na/Glc_symporter_sf"/>
</dbReference>
<feature type="transmembrane region" description="Helical" evidence="9">
    <location>
        <begin position="412"/>
        <end position="431"/>
    </location>
</feature>
<dbReference type="GO" id="GO:0022857">
    <property type="term" value="F:transmembrane transporter activity"/>
    <property type="evidence" value="ECO:0007669"/>
    <property type="project" value="InterPro"/>
</dbReference>
<evidence type="ECO:0000256" key="7">
    <source>
        <dbReference type="ARBA" id="ARBA00023136"/>
    </source>
</evidence>
<feature type="transmembrane region" description="Helical" evidence="9">
    <location>
        <begin position="308"/>
        <end position="334"/>
    </location>
</feature>
<dbReference type="InterPro" id="IPR018212">
    <property type="entry name" value="Na/solute_symporter_CS"/>
</dbReference>
<feature type="transmembrane region" description="Helical" evidence="9">
    <location>
        <begin position="152"/>
        <end position="179"/>
    </location>
</feature>
<dbReference type="InterPro" id="IPR001734">
    <property type="entry name" value="Na/solute_symporter"/>
</dbReference>
<dbReference type="PANTHER" id="PTHR48086:SF7">
    <property type="entry name" value="SODIUM-SOLUTE SYMPORTER-RELATED"/>
    <property type="match status" value="1"/>
</dbReference>
<keyword evidence="6 9" id="KW-1133">Transmembrane helix</keyword>
<dbReference type="CDD" id="cd10322">
    <property type="entry name" value="SLC5sbd"/>
    <property type="match status" value="1"/>
</dbReference>
<evidence type="ECO:0000256" key="2">
    <source>
        <dbReference type="ARBA" id="ARBA00006434"/>
    </source>
</evidence>
<evidence type="ECO:0000313" key="11">
    <source>
        <dbReference type="Proteomes" id="UP000184245"/>
    </source>
</evidence>
<evidence type="ECO:0000256" key="6">
    <source>
        <dbReference type="ARBA" id="ARBA00022989"/>
    </source>
</evidence>
<keyword evidence="5 9" id="KW-0812">Transmembrane</keyword>
<keyword evidence="7 9" id="KW-0472">Membrane</keyword>
<feature type="transmembrane region" description="Helical" evidence="9">
    <location>
        <begin position="355"/>
        <end position="377"/>
    </location>
</feature>
<dbReference type="InterPro" id="IPR050277">
    <property type="entry name" value="Sodium:Solute_Symporter"/>
</dbReference>
<dbReference type="Pfam" id="PF00474">
    <property type="entry name" value="SSF"/>
    <property type="match status" value="1"/>
</dbReference>
<evidence type="ECO:0000256" key="9">
    <source>
        <dbReference type="SAM" id="Phobius"/>
    </source>
</evidence>
<feature type="transmembrane region" description="Helical" evidence="9">
    <location>
        <begin position="383"/>
        <end position="405"/>
    </location>
</feature>
<comment type="subcellular location">
    <subcellularLocation>
        <location evidence="1">Membrane</location>
        <topology evidence="1">Multi-pass membrane protein</topology>
    </subcellularLocation>
</comment>
<dbReference type="GO" id="GO:0005886">
    <property type="term" value="C:plasma membrane"/>
    <property type="evidence" value="ECO:0007669"/>
    <property type="project" value="TreeGrafter"/>
</dbReference>
<evidence type="ECO:0000256" key="4">
    <source>
        <dbReference type="ARBA" id="ARBA00022475"/>
    </source>
</evidence>
<feature type="transmembrane region" description="Helical" evidence="9">
    <location>
        <begin position="35"/>
        <end position="54"/>
    </location>
</feature>
<feature type="transmembrane region" description="Helical" evidence="9">
    <location>
        <begin position="443"/>
        <end position="461"/>
    </location>
</feature>
<evidence type="ECO:0000313" key="10">
    <source>
        <dbReference type="EMBL" id="SHE52843.1"/>
    </source>
</evidence>
<dbReference type="Proteomes" id="UP000184245">
    <property type="component" value="Unassembled WGS sequence"/>
</dbReference>
<comment type="similarity">
    <text evidence="2 8">Belongs to the sodium:solute symporter (SSF) (TC 2.A.21) family.</text>
</comment>
<gene>
    <name evidence="10" type="ORF">SAMN02745158_00781</name>
</gene>
<dbReference type="STRING" id="1122155.SAMN02745158_00781"/>
<feature type="transmembrane region" description="Helical" evidence="9">
    <location>
        <begin position="264"/>
        <end position="288"/>
    </location>
</feature>
<dbReference type="RefSeq" id="WP_072849145.1">
    <property type="nucleotide sequence ID" value="NZ_FQVI01000002.1"/>
</dbReference>
<evidence type="ECO:0000256" key="8">
    <source>
        <dbReference type="RuleBase" id="RU362091"/>
    </source>
</evidence>
<name>A0A1M4U8G2_9CLOT</name>
<feature type="transmembrane region" description="Helical" evidence="9">
    <location>
        <begin position="6"/>
        <end position="23"/>
    </location>
</feature>
<evidence type="ECO:0000256" key="3">
    <source>
        <dbReference type="ARBA" id="ARBA00022448"/>
    </source>
</evidence>
<dbReference type="PROSITE" id="PS00456">
    <property type="entry name" value="NA_SOLUT_SYMP_1"/>
    <property type="match status" value="1"/>
</dbReference>
<accession>A0A1M4U8G2</accession>
<reference evidence="10 11" key="1">
    <citation type="submission" date="2016-11" db="EMBL/GenBank/DDBJ databases">
        <authorList>
            <person name="Jaros S."/>
            <person name="Januszkiewicz K."/>
            <person name="Wedrychowicz H."/>
        </authorList>
    </citation>
    <scope>NUCLEOTIDE SEQUENCE [LARGE SCALE GENOMIC DNA]</scope>
    <source>
        <strain evidence="10 11">DSM 17459</strain>
    </source>
</reference>
<feature type="transmembrane region" description="Helical" evidence="9">
    <location>
        <begin position="186"/>
        <end position="204"/>
    </location>
</feature>